<evidence type="ECO:0000313" key="2">
    <source>
        <dbReference type="Proteomes" id="UP000313066"/>
    </source>
</evidence>
<protein>
    <submittedName>
        <fullName evidence="1">Uncharacterized protein</fullName>
    </submittedName>
</protein>
<gene>
    <name evidence="1" type="ORF">FH610_010790</name>
</gene>
<comment type="caution">
    <text evidence="1">The sequence shown here is derived from an EMBL/GenBank/DDBJ whole genome shotgun (WGS) entry which is preliminary data.</text>
</comment>
<sequence>MNDKTAALLDDVVSRLEKSIVARDCPAIVVLNGDRRPALSDYDDLRDDATAAAFETRAAAKAHEIGAMR</sequence>
<evidence type="ECO:0000313" key="1">
    <source>
        <dbReference type="EMBL" id="KAB8185286.1"/>
    </source>
</evidence>
<dbReference type="AlphaFoldDB" id="A0A5N6BXN7"/>
<dbReference type="RefSeq" id="WP_139574190.1">
    <property type="nucleotide sequence ID" value="NZ_VDMA02000005.1"/>
</dbReference>
<accession>A0A5N6BXN7</accession>
<keyword evidence="2" id="KW-1185">Reference proteome</keyword>
<proteinExistence type="predicted"/>
<organism evidence="1 2">
    <name type="scientific">Microbispora catharanthi</name>
    <dbReference type="NCBI Taxonomy" id="1712871"/>
    <lineage>
        <taxon>Bacteria</taxon>
        <taxon>Bacillati</taxon>
        <taxon>Actinomycetota</taxon>
        <taxon>Actinomycetes</taxon>
        <taxon>Streptosporangiales</taxon>
        <taxon>Streptosporangiaceae</taxon>
        <taxon>Microbispora</taxon>
    </lineage>
</organism>
<name>A0A5N6BXN7_9ACTN</name>
<dbReference type="EMBL" id="VDMA02000005">
    <property type="protein sequence ID" value="KAB8185286.1"/>
    <property type="molecule type" value="Genomic_DNA"/>
</dbReference>
<dbReference type="Proteomes" id="UP000313066">
    <property type="component" value="Unassembled WGS sequence"/>
</dbReference>
<reference evidence="1 2" key="1">
    <citation type="submission" date="2019-10" db="EMBL/GenBank/DDBJ databases">
        <title>Nonomuraea sp. nov., isolated from Phyllanthus amarus.</title>
        <authorList>
            <person name="Klykleung N."/>
            <person name="Tanasupawat S."/>
        </authorList>
    </citation>
    <scope>NUCLEOTIDE SEQUENCE [LARGE SCALE GENOMIC DNA]</scope>
    <source>
        <strain evidence="1 2">CR1-09</strain>
    </source>
</reference>